<dbReference type="GO" id="GO:0004252">
    <property type="term" value="F:serine-type endopeptidase activity"/>
    <property type="evidence" value="ECO:0007669"/>
    <property type="project" value="InterPro"/>
</dbReference>
<comment type="similarity">
    <text evidence="2">Belongs to the peptidase S54 family.</text>
</comment>
<evidence type="ECO:0000313" key="10">
    <source>
        <dbReference type="EnsemblMetazoa" id="PPA16991.1"/>
    </source>
</evidence>
<feature type="region of interest" description="Disordered" evidence="7">
    <location>
        <begin position="82"/>
        <end position="102"/>
    </location>
</feature>
<evidence type="ECO:0000256" key="3">
    <source>
        <dbReference type="ARBA" id="ARBA00022692"/>
    </source>
</evidence>
<dbReference type="OrthoDB" id="2146116at2759"/>
<dbReference type="GO" id="GO:0042058">
    <property type="term" value="P:regulation of epidermal growth factor receptor signaling pathway"/>
    <property type="evidence" value="ECO:0000318"/>
    <property type="project" value="GO_Central"/>
</dbReference>
<feature type="region of interest" description="Disordered" evidence="7">
    <location>
        <begin position="313"/>
        <end position="392"/>
    </location>
</feature>
<accession>A0A2A6BR98</accession>
<feature type="transmembrane region" description="Helical" evidence="8">
    <location>
        <begin position="593"/>
        <end position="618"/>
    </location>
</feature>
<dbReference type="InterPro" id="IPR035952">
    <property type="entry name" value="Rhomboid-like_sf"/>
</dbReference>
<feature type="region of interest" description="Disordered" evidence="7">
    <location>
        <begin position="225"/>
        <end position="246"/>
    </location>
</feature>
<feature type="transmembrane region" description="Helical" evidence="8">
    <location>
        <begin position="946"/>
        <end position="965"/>
    </location>
</feature>
<evidence type="ECO:0000256" key="5">
    <source>
        <dbReference type="ARBA" id="ARBA00022989"/>
    </source>
</evidence>
<gene>
    <name evidence="10" type="primary">WBGene00106545</name>
</gene>
<keyword evidence="3 8" id="KW-0812">Transmembrane</keyword>
<feature type="transmembrane region" description="Helical" evidence="8">
    <location>
        <begin position="861"/>
        <end position="881"/>
    </location>
</feature>
<feature type="transmembrane region" description="Helical" evidence="8">
    <location>
        <begin position="893"/>
        <end position="912"/>
    </location>
</feature>
<protein>
    <submittedName>
        <fullName evidence="10">Rom-3</fullName>
    </submittedName>
</protein>
<name>A0A2A6BR98_PRIPA</name>
<feature type="transmembrane region" description="Helical" evidence="8">
    <location>
        <begin position="1002"/>
        <end position="1023"/>
    </location>
</feature>
<feature type="compositionally biased region" description="Low complexity" evidence="7">
    <location>
        <begin position="276"/>
        <end position="290"/>
    </location>
</feature>
<evidence type="ECO:0000256" key="2">
    <source>
        <dbReference type="ARBA" id="ARBA00009045"/>
    </source>
</evidence>
<feature type="region of interest" description="Disordered" evidence="7">
    <location>
        <begin position="265"/>
        <end position="297"/>
    </location>
</feature>
<dbReference type="Gene3D" id="1.20.1540.10">
    <property type="entry name" value="Rhomboid-like"/>
    <property type="match status" value="1"/>
</dbReference>
<reference evidence="11" key="1">
    <citation type="journal article" date="2008" name="Nat. Genet.">
        <title>The Pristionchus pacificus genome provides a unique perspective on nematode lifestyle and parasitism.</title>
        <authorList>
            <person name="Dieterich C."/>
            <person name="Clifton S.W."/>
            <person name="Schuster L.N."/>
            <person name="Chinwalla A."/>
            <person name="Delehaunty K."/>
            <person name="Dinkelacker I."/>
            <person name="Fulton L."/>
            <person name="Fulton R."/>
            <person name="Godfrey J."/>
            <person name="Minx P."/>
            <person name="Mitreva M."/>
            <person name="Roeseler W."/>
            <person name="Tian H."/>
            <person name="Witte H."/>
            <person name="Yang S.P."/>
            <person name="Wilson R.K."/>
            <person name="Sommer R.J."/>
        </authorList>
    </citation>
    <scope>NUCLEOTIDE SEQUENCE [LARGE SCALE GENOMIC DNA]</scope>
    <source>
        <strain evidence="11">PS312</strain>
    </source>
</reference>
<organism evidence="10 11">
    <name type="scientific">Pristionchus pacificus</name>
    <name type="common">Parasitic nematode worm</name>
    <dbReference type="NCBI Taxonomy" id="54126"/>
    <lineage>
        <taxon>Eukaryota</taxon>
        <taxon>Metazoa</taxon>
        <taxon>Ecdysozoa</taxon>
        <taxon>Nematoda</taxon>
        <taxon>Chromadorea</taxon>
        <taxon>Rhabditida</taxon>
        <taxon>Rhabditina</taxon>
        <taxon>Diplogasteromorpha</taxon>
        <taxon>Diplogasteroidea</taxon>
        <taxon>Neodiplogasteridae</taxon>
        <taxon>Pristionchus</taxon>
    </lineage>
</organism>
<comment type="subcellular location">
    <subcellularLocation>
        <location evidence="1">Endoplasmic reticulum membrane</location>
        <topology evidence="1">Multi-pass membrane protein</topology>
    </subcellularLocation>
</comment>
<keyword evidence="5 8" id="KW-1133">Transmembrane helix</keyword>
<proteinExistence type="inferred from homology"/>
<evidence type="ECO:0000313" key="11">
    <source>
        <dbReference type="Proteomes" id="UP000005239"/>
    </source>
</evidence>
<sequence length="1069" mass="117617">MLKTPASAGGPRRVETIELSEVPTGPSRKLEKSTSVPLQQRMKTPISDQQRTVFELGAPPSRNPFQRGNTIREAVGEFVGLSETPAEPSGEGGTGRGSGTWSDRRLQYFNRKFKLSKDFVQSCDERSSGGLHRQQHAASLSPVVSQYQAPPTPGLASFHIVVDPQAEARARSVSIESRPRRRDSAFKIITENCASLITKGRLTPTAAQSSRIRRNNATASFTVAESPLASSSLTPGPYAFSPQPLHRELNGADQDEAMSMVPLREPPSAERRGDTSGSALSSASASGPPARTRKREVRRFRRLHRLLEADEHAAMAEYEEADERERMRGKEKEEEGEDGGAEGGSRDEVEWQAASTTVDVEPSETGSQSLQNRHQAVPSTRNQSGPSSILGMLGSGQCPMAVVRETAHTMISAPASAAGGRPATAAHASSSDALPPLSASATASPPFLVSRPTMLPMGGDETTQQSIATDELFFDITPPKRAPKTHATLPTALFAAPQRGLIALGGGGRVMDIDRRTDRAEVTTKEKKVKFMEIPLVDTLKRQMEAKWHEQKTYRTGGVGAFGECLGRKTKQLEELPEALKKRIKMTVNERPFFTFWVTFTQLLVCLASVAIFGFGAFSPSFAKKDGEVPSLDRTLITVGVYEKGNIWLGPKFADLIRLGAKYSPCMRAEHKIMSRIEQDRIAESYTGCCIHTDGFCYQAGDQCPRTLATLHLYRGLRRDSPTGLRRTQSSPELRQASLSTAKRSQIVCGLDPDFCAVPSLHSFSGEDITKWPTCEREIADSELGRGFRPRHLTCTVMGRPCCIHLQGRCRITTKEYCAFVGGTLHEEASLCSQVNCLHGICGMIPFGDSPNQIYRLFTSIFLHAGLLHLAITIFFQMVFMRDLENYIGWKRMAFIYFISGMGGNLASAIFVPFNPEVGPSGALAGIVTTLFVDVFVNRDMLQQPLLAIAQNGGWLAALFMIGLLPWVDNWAILFGTVFGLLATFVFLPDVGLRRGAVFRRFIVIFGAITLLLLFALLFYIFIENIDIDCTWCGYFNCFNWYQFFAYDPDDGNHFCDNQGLQVNSWLPI</sequence>
<keyword evidence="6 8" id="KW-0472">Membrane</keyword>
<feature type="domain" description="Peptidase S54 rhomboid" evidence="9">
    <location>
        <begin position="852"/>
        <end position="988"/>
    </location>
</feature>
<dbReference type="AlphaFoldDB" id="A0A2A6BR98"/>
<feature type="compositionally biased region" description="Polar residues" evidence="7">
    <location>
        <begin position="33"/>
        <end position="51"/>
    </location>
</feature>
<dbReference type="SUPFAM" id="SSF144091">
    <property type="entry name" value="Rhomboid-like"/>
    <property type="match status" value="1"/>
</dbReference>
<feature type="region of interest" description="Disordered" evidence="7">
    <location>
        <begin position="414"/>
        <end position="440"/>
    </location>
</feature>
<dbReference type="PANTHER" id="PTHR45965:SF3">
    <property type="entry name" value="INACTIVE RHOMBOID PROTEIN 1"/>
    <property type="match status" value="1"/>
</dbReference>
<evidence type="ECO:0000256" key="8">
    <source>
        <dbReference type="SAM" id="Phobius"/>
    </source>
</evidence>
<dbReference type="GO" id="GO:0005789">
    <property type="term" value="C:endoplasmic reticulum membrane"/>
    <property type="evidence" value="ECO:0000318"/>
    <property type="project" value="GO_Central"/>
</dbReference>
<feature type="region of interest" description="Disordered" evidence="7">
    <location>
        <begin position="1"/>
        <end position="51"/>
    </location>
</feature>
<evidence type="ECO:0000256" key="7">
    <source>
        <dbReference type="SAM" id="MobiDB-lite"/>
    </source>
</evidence>
<reference evidence="10" key="2">
    <citation type="submission" date="2022-06" db="UniProtKB">
        <authorList>
            <consortium name="EnsemblMetazoa"/>
        </authorList>
    </citation>
    <scope>IDENTIFICATION</scope>
    <source>
        <strain evidence="10">PS312</strain>
    </source>
</reference>
<dbReference type="PANTHER" id="PTHR45965">
    <property type="entry name" value="INACTIVE RHOMBOID PROTEIN"/>
    <property type="match status" value="1"/>
</dbReference>
<dbReference type="FunFam" id="1.20.1540.10:FF:000025">
    <property type="entry name" value="Putative rhomboid family"/>
    <property type="match status" value="1"/>
</dbReference>
<feature type="transmembrane region" description="Helical" evidence="8">
    <location>
        <begin position="971"/>
        <end position="990"/>
    </location>
</feature>
<dbReference type="Pfam" id="PF01694">
    <property type="entry name" value="Rhomboid"/>
    <property type="match status" value="1"/>
</dbReference>
<feature type="compositionally biased region" description="Polar residues" evidence="7">
    <location>
        <begin position="225"/>
        <end position="234"/>
    </location>
</feature>
<keyword evidence="4" id="KW-0256">Endoplasmic reticulum</keyword>
<dbReference type="GO" id="GO:0050708">
    <property type="term" value="P:regulation of protein secretion"/>
    <property type="evidence" value="ECO:0000318"/>
    <property type="project" value="GO_Central"/>
</dbReference>
<accession>A0A8R1YBJ0</accession>
<keyword evidence="11" id="KW-1185">Reference proteome</keyword>
<feature type="compositionally biased region" description="Polar residues" evidence="7">
    <location>
        <begin position="353"/>
        <end position="387"/>
    </location>
</feature>
<evidence type="ECO:0000256" key="4">
    <source>
        <dbReference type="ARBA" id="ARBA00022824"/>
    </source>
</evidence>
<dbReference type="InterPro" id="IPR022764">
    <property type="entry name" value="Peptidase_S54_rhomboid_dom"/>
</dbReference>
<dbReference type="Proteomes" id="UP000005239">
    <property type="component" value="Unassembled WGS sequence"/>
</dbReference>
<evidence type="ECO:0000259" key="9">
    <source>
        <dbReference type="Pfam" id="PF01694"/>
    </source>
</evidence>
<evidence type="ECO:0000256" key="6">
    <source>
        <dbReference type="ARBA" id="ARBA00023136"/>
    </source>
</evidence>
<feature type="compositionally biased region" description="Basic and acidic residues" evidence="7">
    <location>
        <begin position="323"/>
        <end position="333"/>
    </location>
</feature>
<dbReference type="EnsemblMetazoa" id="PPA16991.1">
    <property type="protein sequence ID" value="PPA16991.1"/>
    <property type="gene ID" value="WBGene00106545"/>
</dbReference>
<dbReference type="InterPro" id="IPR051512">
    <property type="entry name" value="Inactive_Rhomboid"/>
</dbReference>
<evidence type="ECO:0000256" key="1">
    <source>
        <dbReference type="ARBA" id="ARBA00004477"/>
    </source>
</evidence>